<accession>A0A108CEY6</accession>
<dbReference type="Proteomes" id="UP000065504">
    <property type="component" value="Unassembled WGS sequence"/>
</dbReference>
<proteinExistence type="predicted"/>
<dbReference type="RefSeq" id="WP_029226432.1">
    <property type="nucleotide sequence ID" value="NZ_LPJF01000040.1"/>
</dbReference>
<gene>
    <name evidence="1" type="ORF">WM16_16425</name>
</gene>
<dbReference type="AlphaFoldDB" id="A0A108CEY6"/>
<evidence type="ECO:0000313" key="1">
    <source>
        <dbReference type="EMBL" id="KWK73379.1"/>
    </source>
</evidence>
<name>A0A108CEY6_9BURK</name>
<organism evidence="1 2">
    <name type="scientific">Burkholderia ubonensis</name>
    <dbReference type="NCBI Taxonomy" id="101571"/>
    <lineage>
        <taxon>Bacteria</taxon>
        <taxon>Pseudomonadati</taxon>
        <taxon>Pseudomonadota</taxon>
        <taxon>Betaproteobacteria</taxon>
        <taxon>Burkholderiales</taxon>
        <taxon>Burkholderiaceae</taxon>
        <taxon>Burkholderia</taxon>
        <taxon>Burkholderia cepacia complex</taxon>
    </lineage>
</organism>
<comment type="caution">
    <text evidence="1">The sequence shown here is derived from an EMBL/GenBank/DDBJ whole genome shotgun (WGS) entry which is preliminary data.</text>
</comment>
<evidence type="ECO:0000313" key="2">
    <source>
        <dbReference type="Proteomes" id="UP000065504"/>
    </source>
</evidence>
<reference evidence="1 2" key="1">
    <citation type="submission" date="2015-11" db="EMBL/GenBank/DDBJ databases">
        <title>Expanding the genomic diversity of Burkholderia species for the development of highly accurate diagnostics.</title>
        <authorList>
            <person name="Sahl J."/>
            <person name="Keim P."/>
            <person name="Wagner D."/>
        </authorList>
    </citation>
    <scope>NUCLEOTIDE SEQUENCE [LARGE SCALE GENOMIC DNA]</scope>
    <source>
        <strain evidence="1 2">MSMB782WGS</strain>
    </source>
</reference>
<dbReference type="EMBL" id="LPLU01000093">
    <property type="protein sequence ID" value="KWK73379.1"/>
    <property type="molecule type" value="Genomic_DNA"/>
</dbReference>
<sequence>MAPRIRYQVNVCGGDFEHVRNCFRQWKKEPLAYRKDRLMFEGQNEVRILSGRSFHDTEQARHALEQACRPYDPYALAAEVHVDSRNLWIVMAAYEE</sequence>
<protein>
    <submittedName>
        <fullName evidence="1">Uncharacterized protein</fullName>
    </submittedName>
</protein>